<dbReference type="VEuPathDB" id="FungiDB:ASPSYDRAFT_919541"/>
<dbReference type="GO" id="GO:0004622">
    <property type="term" value="F:phosphatidylcholine lysophospholipase activity"/>
    <property type="evidence" value="ECO:0007669"/>
    <property type="project" value="TreeGrafter"/>
</dbReference>
<evidence type="ECO:0000313" key="3">
    <source>
        <dbReference type="EMBL" id="OJJ60040.1"/>
    </source>
</evidence>
<name>A0A1L9TKU9_9EURO</name>
<dbReference type="InterPro" id="IPR013830">
    <property type="entry name" value="SGNH_hydro"/>
</dbReference>
<organism evidence="3 4">
    <name type="scientific">Aspergillus sydowii CBS 593.65</name>
    <dbReference type="NCBI Taxonomy" id="1036612"/>
    <lineage>
        <taxon>Eukaryota</taxon>
        <taxon>Fungi</taxon>
        <taxon>Dikarya</taxon>
        <taxon>Ascomycota</taxon>
        <taxon>Pezizomycotina</taxon>
        <taxon>Eurotiomycetes</taxon>
        <taxon>Eurotiomycetidae</taxon>
        <taxon>Eurotiales</taxon>
        <taxon>Aspergillaceae</taxon>
        <taxon>Aspergillus</taxon>
        <taxon>Aspergillus subgen. Nidulantes</taxon>
    </lineage>
</organism>
<feature type="region of interest" description="Disordered" evidence="1">
    <location>
        <begin position="44"/>
        <end position="63"/>
    </location>
</feature>
<dbReference type="STRING" id="1036612.A0A1L9TKU9"/>
<dbReference type="RefSeq" id="XP_040703846.1">
    <property type="nucleotide sequence ID" value="XM_040852574.1"/>
</dbReference>
<gene>
    <name evidence="3" type="ORF">ASPSYDRAFT_919541</name>
</gene>
<dbReference type="CDD" id="cd01833">
    <property type="entry name" value="XynB_like"/>
    <property type="match status" value="1"/>
</dbReference>
<evidence type="ECO:0000256" key="1">
    <source>
        <dbReference type="SAM" id="MobiDB-lite"/>
    </source>
</evidence>
<dbReference type="GeneID" id="63768647"/>
<dbReference type="PANTHER" id="PTHR30383">
    <property type="entry name" value="THIOESTERASE 1/PROTEASE 1/LYSOPHOSPHOLIPASE L1"/>
    <property type="match status" value="1"/>
</dbReference>
<feature type="compositionally biased region" description="Polar residues" evidence="1">
    <location>
        <begin position="45"/>
        <end position="61"/>
    </location>
</feature>
<evidence type="ECO:0000313" key="4">
    <source>
        <dbReference type="Proteomes" id="UP000184356"/>
    </source>
</evidence>
<dbReference type="Gene3D" id="3.40.50.1110">
    <property type="entry name" value="SGNH hydrolase"/>
    <property type="match status" value="1"/>
</dbReference>
<dbReference type="InterPro" id="IPR036514">
    <property type="entry name" value="SGNH_hydro_sf"/>
</dbReference>
<keyword evidence="4" id="KW-1185">Reference proteome</keyword>
<evidence type="ECO:0000259" key="2">
    <source>
        <dbReference type="Pfam" id="PF13472"/>
    </source>
</evidence>
<dbReference type="AlphaFoldDB" id="A0A1L9TKU9"/>
<dbReference type="Proteomes" id="UP000184356">
    <property type="component" value="Unassembled WGS sequence"/>
</dbReference>
<accession>A0A1L9TKU9</accession>
<dbReference type="InterPro" id="IPR051532">
    <property type="entry name" value="Ester_Hydrolysis_Enzymes"/>
</dbReference>
<dbReference type="EMBL" id="KV878585">
    <property type="protein sequence ID" value="OJJ60040.1"/>
    <property type="molecule type" value="Genomic_DNA"/>
</dbReference>
<dbReference type="Pfam" id="PF13472">
    <property type="entry name" value="Lipase_GDSL_2"/>
    <property type="match status" value="1"/>
</dbReference>
<proteinExistence type="predicted"/>
<reference evidence="4" key="1">
    <citation type="journal article" date="2017" name="Genome Biol.">
        <title>Comparative genomics reveals high biological diversity and specific adaptations in the industrially and medically important fungal genus Aspergillus.</title>
        <authorList>
            <person name="de Vries R.P."/>
            <person name="Riley R."/>
            <person name="Wiebenga A."/>
            <person name="Aguilar-Osorio G."/>
            <person name="Amillis S."/>
            <person name="Uchima C.A."/>
            <person name="Anderluh G."/>
            <person name="Asadollahi M."/>
            <person name="Askin M."/>
            <person name="Barry K."/>
            <person name="Battaglia E."/>
            <person name="Bayram O."/>
            <person name="Benocci T."/>
            <person name="Braus-Stromeyer S.A."/>
            <person name="Caldana C."/>
            <person name="Canovas D."/>
            <person name="Cerqueira G.C."/>
            <person name="Chen F."/>
            <person name="Chen W."/>
            <person name="Choi C."/>
            <person name="Clum A."/>
            <person name="Dos Santos R.A."/>
            <person name="Damasio A.R."/>
            <person name="Diallinas G."/>
            <person name="Emri T."/>
            <person name="Fekete E."/>
            <person name="Flipphi M."/>
            <person name="Freyberg S."/>
            <person name="Gallo A."/>
            <person name="Gournas C."/>
            <person name="Habgood R."/>
            <person name="Hainaut M."/>
            <person name="Harispe M.L."/>
            <person name="Henrissat B."/>
            <person name="Hilden K.S."/>
            <person name="Hope R."/>
            <person name="Hossain A."/>
            <person name="Karabika E."/>
            <person name="Karaffa L."/>
            <person name="Karanyi Z."/>
            <person name="Krasevec N."/>
            <person name="Kuo A."/>
            <person name="Kusch H."/>
            <person name="LaButti K."/>
            <person name="Lagendijk E.L."/>
            <person name="Lapidus A."/>
            <person name="Levasseur A."/>
            <person name="Lindquist E."/>
            <person name="Lipzen A."/>
            <person name="Logrieco A.F."/>
            <person name="MacCabe A."/>
            <person name="Maekelae M.R."/>
            <person name="Malavazi I."/>
            <person name="Melin P."/>
            <person name="Meyer V."/>
            <person name="Mielnichuk N."/>
            <person name="Miskei M."/>
            <person name="Molnar A.P."/>
            <person name="Mule G."/>
            <person name="Ngan C.Y."/>
            <person name="Orejas M."/>
            <person name="Orosz E."/>
            <person name="Ouedraogo J.P."/>
            <person name="Overkamp K.M."/>
            <person name="Park H.-S."/>
            <person name="Perrone G."/>
            <person name="Piumi F."/>
            <person name="Punt P.J."/>
            <person name="Ram A.F."/>
            <person name="Ramon A."/>
            <person name="Rauscher S."/>
            <person name="Record E."/>
            <person name="Riano-Pachon D.M."/>
            <person name="Robert V."/>
            <person name="Roehrig J."/>
            <person name="Ruller R."/>
            <person name="Salamov A."/>
            <person name="Salih N.S."/>
            <person name="Samson R.A."/>
            <person name="Sandor E."/>
            <person name="Sanguinetti M."/>
            <person name="Schuetze T."/>
            <person name="Sepcic K."/>
            <person name="Shelest E."/>
            <person name="Sherlock G."/>
            <person name="Sophianopoulou V."/>
            <person name="Squina F.M."/>
            <person name="Sun H."/>
            <person name="Susca A."/>
            <person name="Todd R.B."/>
            <person name="Tsang A."/>
            <person name="Unkles S.E."/>
            <person name="van de Wiele N."/>
            <person name="van Rossen-Uffink D."/>
            <person name="Oliveira J.V."/>
            <person name="Vesth T.C."/>
            <person name="Visser J."/>
            <person name="Yu J.-H."/>
            <person name="Zhou M."/>
            <person name="Andersen M.R."/>
            <person name="Archer D.B."/>
            <person name="Baker S.E."/>
            <person name="Benoit I."/>
            <person name="Brakhage A.A."/>
            <person name="Braus G.H."/>
            <person name="Fischer R."/>
            <person name="Frisvad J.C."/>
            <person name="Goldman G.H."/>
            <person name="Houbraken J."/>
            <person name="Oakley B."/>
            <person name="Pocsi I."/>
            <person name="Scazzocchio C."/>
            <person name="Seiboth B."/>
            <person name="vanKuyk P.A."/>
            <person name="Wortman J."/>
            <person name="Dyer P.S."/>
            <person name="Grigoriev I.V."/>
        </authorList>
    </citation>
    <scope>NUCLEOTIDE SEQUENCE [LARGE SCALE GENOMIC DNA]</scope>
    <source>
        <strain evidence="4">CBS 593.65</strain>
    </source>
</reference>
<dbReference type="SUPFAM" id="SSF52266">
    <property type="entry name" value="SGNH hydrolase"/>
    <property type="match status" value="1"/>
</dbReference>
<dbReference type="OrthoDB" id="6123at2759"/>
<protein>
    <recommendedName>
        <fullName evidence="2">SGNH hydrolase-type esterase domain-containing protein</fullName>
    </recommendedName>
</protein>
<feature type="domain" description="SGNH hydrolase-type esterase" evidence="2">
    <location>
        <begin position="70"/>
        <end position="249"/>
    </location>
</feature>
<dbReference type="PANTHER" id="PTHR30383:SF31">
    <property type="entry name" value="SGNH HYDROLASE-TYPE ESTERASE DOMAIN-CONTAINING PROTEIN-RELATED"/>
    <property type="match status" value="1"/>
</dbReference>
<sequence>MQPVNFPALRQSVFRGRLSTPLYNSARPSRPRCLPLLTPRMTKHAFSNSQTENSKQESSSPRIPLRLMPLGGSITYGIGSSTGNGYRNELKDILLSRGHQTILVGTRKSGTMANNDNEGWRGYRIDQIHEKAKRSAARYKPNVFTVNAGANDCLQDYEIQAVGLRLEALIGDLWRIASPGATVVLSTLVVAAEEEMNSRVLRVNDQIRDLVERMGAGNRRIVLADLYSPRGPQVGDLVDDGIHPGDEGYVKIAEIWADSIEEAARTGLLQPPQAVSNRRDCV</sequence>